<evidence type="ECO:0000313" key="1">
    <source>
        <dbReference type="EMBL" id="GAA4344126.1"/>
    </source>
</evidence>
<evidence type="ECO:0000313" key="2">
    <source>
        <dbReference type="Proteomes" id="UP001501725"/>
    </source>
</evidence>
<gene>
    <name evidence="1" type="ORF">GCM10023184_45020</name>
</gene>
<dbReference type="InterPro" id="IPR025630">
    <property type="entry name" value="DUF4288"/>
</dbReference>
<sequence length="114" mass="13210">MEWYLAKIVYRIKCGDGQHRPQFDEQLRLIAATGESDALSRARALGQQGEDRFFNQQQQLVAWQFVDVAELFRVEALDGAELYSQVTEVDEADDYLNFVHYKARCLEARPQPIN</sequence>
<dbReference type="Proteomes" id="UP001501725">
    <property type="component" value="Unassembled WGS sequence"/>
</dbReference>
<dbReference type="RefSeq" id="WP_345258268.1">
    <property type="nucleotide sequence ID" value="NZ_BAABGY010000018.1"/>
</dbReference>
<accession>A0ABP8HTD9</accession>
<comment type="caution">
    <text evidence="1">The sequence shown here is derived from an EMBL/GenBank/DDBJ whole genome shotgun (WGS) entry which is preliminary data.</text>
</comment>
<keyword evidence="2" id="KW-1185">Reference proteome</keyword>
<evidence type="ECO:0008006" key="3">
    <source>
        <dbReference type="Google" id="ProtNLM"/>
    </source>
</evidence>
<dbReference type="EMBL" id="BAABGY010000018">
    <property type="protein sequence ID" value="GAA4344126.1"/>
    <property type="molecule type" value="Genomic_DNA"/>
</dbReference>
<proteinExistence type="predicted"/>
<name>A0ABP8HTD9_9BACT</name>
<organism evidence="1 2">
    <name type="scientific">Flaviaesturariibacter amylovorans</name>
    <dbReference type="NCBI Taxonomy" id="1084520"/>
    <lineage>
        <taxon>Bacteria</taxon>
        <taxon>Pseudomonadati</taxon>
        <taxon>Bacteroidota</taxon>
        <taxon>Chitinophagia</taxon>
        <taxon>Chitinophagales</taxon>
        <taxon>Chitinophagaceae</taxon>
        <taxon>Flaviaestuariibacter</taxon>
    </lineage>
</organism>
<protein>
    <recommendedName>
        <fullName evidence="3">DUF4288 domain-containing protein</fullName>
    </recommendedName>
</protein>
<reference evidence="2" key="1">
    <citation type="journal article" date="2019" name="Int. J. Syst. Evol. Microbiol.">
        <title>The Global Catalogue of Microorganisms (GCM) 10K type strain sequencing project: providing services to taxonomists for standard genome sequencing and annotation.</title>
        <authorList>
            <consortium name="The Broad Institute Genomics Platform"/>
            <consortium name="The Broad Institute Genome Sequencing Center for Infectious Disease"/>
            <person name="Wu L."/>
            <person name="Ma J."/>
        </authorList>
    </citation>
    <scope>NUCLEOTIDE SEQUENCE [LARGE SCALE GENOMIC DNA]</scope>
    <source>
        <strain evidence="2">JCM 17919</strain>
    </source>
</reference>
<dbReference type="Pfam" id="PF14119">
    <property type="entry name" value="DUF4288"/>
    <property type="match status" value="1"/>
</dbReference>